<keyword evidence="7 8" id="KW-0472">Membrane</keyword>
<dbReference type="InterPro" id="IPR037294">
    <property type="entry name" value="ABC_BtuC-like"/>
</dbReference>
<feature type="transmembrane region" description="Helical" evidence="8">
    <location>
        <begin position="21"/>
        <end position="46"/>
    </location>
</feature>
<dbReference type="GO" id="GO:0005886">
    <property type="term" value="C:plasma membrane"/>
    <property type="evidence" value="ECO:0007669"/>
    <property type="project" value="UniProtKB-SubCell"/>
</dbReference>
<reference evidence="9 10" key="1">
    <citation type="submission" date="2017-04" db="EMBL/GenBank/DDBJ databases">
        <title>The genome sequence of Parageobacillus galactosidasius DSM 18751.</title>
        <authorList>
            <person name="Ramaloko W.T."/>
            <person name="Koen N."/>
            <person name="Polliack S."/>
            <person name="Aliyu H."/>
            <person name="Lebre P."/>
            <person name="Mohr T."/>
            <person name="Oswald F."/>
            <person name="Zwick M."/>
            <person name="Neumann A."/>
            <person name="Syldatk C."/>
            <person name="Cowan D."/>
            <person name="De Maayer P."/>
        </authorList>
    </citation>
    <scope>NUCLEOTIDE SEQUENCE [LARGE SCALE GENOMIC DNA]</scope>
    <source>
        <strain evidence="9 10">DSM 18751</strain>
    </source>
</reference>
<name>A0A226QKV6_9BACL</name>
<feature type="transmembrane region" description="Helical" evidence="8">
    <location>
        <begin position="79"/>
        <end position="96"/>
    </location>
</feature>
<evidence type="ECO:0000256" key="4">
    <source>
        <dbReference type="ARBA" id="ARBA00022475"/>
    </source>
</evidence>
<sequence>MMVRRGKMEIEKHIKRSSRSWAAILVLVVGLSAILFSIALSISVGAADIRLTTVWDAVFHYDSRQTAHAIIRDLRLPRSLADVLVGASFAVAGAIMQGMTRNPLADAGLLGLNAGSTLMVAICFAFFPGLSYQSLIIWSFFGAAAAAGMVYGVSALSRGGVTPIRLVLAGAAVSALFTSLSEGIAIHFQLSQELAFWYAGGVAGVKWSQLKLLAPWIVAALVAALLLSRSITILSFGEEVATGLGQKTKIVKLMGAMIVLVLAGGAVSAVGPIGFVGLVVPHLARFFVGVDYRLVIPCSAVLGSLLMLWADIGARMIHPPYETPIGVLFALIGVPFFLYVSRKRKGEFA</sequence>
<dbReference type="InterPro" id="IPR000522">
    <property type="entry name" value="ABC_transptr_permease_BtuC"/>
</dbReference>
<evidence type="ECO:0000256" key="6">
    <source>
        <dbReference type="ARBA" id="ARBA00022989"/>
    </source>
</evidence>
<dbReference type="CDD" id="cd06550">
    <property type="entry name" value="TM_ABC_iron-siderophores_like"/>
    <property type="match status" value="1"/>
</dbReference>
<comment type="subcellular location">
    <subcellularLocation>
        <location evidence="1">Cell membrane</location>
        <topology evidence="1">Multi-pass membrane protein</topology>
    </subcellularLocation>
</comment>
<proteinExistence type="inferred from homology"/>
<keyword evidence="5 8" id="KW-0812">Transmembrane</keyword>
<feature type="transmembrane region" description="Helical" evidence="8">
    <location>
        <begin position="213"/>
        <end position="236"/>
    </location>
</feature>
<comment type="similarity">
    <text evidence="2">Belongs to the binding-protein-dependent transport system permease family. FecCD subfamily.</text>
</comment>
<evidence type="ECO:0000256" key="8">
    <source>
        <dbReference type="SAM" id="Phobius"/>
    </source>
</evidence>
<keyword evidence="6 8" id="KW-1133">Transmembrane helix</keyword>
<evidence type="ECO:0000256" key="5">
    <source>
        <dbReference type="ARBA" id="ARBA00022692"/>
    </source>
</evidence>
<dbReference type="EMBL" id="NDYL01000002">
    <property type="protein sequence ID" value="OXB92072.1"/>
    <property type="molecule type" value="Genomic_DNA"/>
</dbReference>
<evidence type="ECO:0000313" key="10">
    <source>
        <dbReference type="Proteomes" id="UP000198394"/>
    </source>
</evidence>
<evidence type="ECO:0000313" key="9">
    <source>
        <dbReference type="EMBL" id="OXB92072.1"/>
    </source>
</evidence>
<dbReference type="GO" id="GO:0022857">
    <property type="term" value="F:transmembrane transporter activity"/>
    <property type="evidence" value="ECO:0007669"/>
    <property type="project" value="InterPro"/>
</dbReference>
<dbReference type="PANTHER" id="PTHR30472">
    <property type="entry name" value="FERRIC ENTEROBACTIN TRANSPORT SYSTEM PERMEASE PROTEIN"/>
    <property type="match status" value="1"/>
</dbReference>
<keyword evidence="4" id="KW-1003">Cell membrane</keyword>
<keyword evidence="10" id="KW-1185">Reference proteome</keyword>
<feature type="transmembrane region" description="Helical" evidence="8">
    <location>
        <begin position="321"/>
        <end position="340"/>
    </location>
</feature>
<dbReference type="AlphaFoldDB" id="A0A226QKV6"/>
<feature type="transmembrane region" description="Helical" evidence="8">
    <location>
        <begin position="135"/>
        <end position="154"/>
    </location>
</feature>
<dbReference type="SUPFAM" id="SSF81345">
    <property type="entry name" value="ABC transporter involved in vitamin B12 uptake, BtuC"/>
    <property type="match status" value="1"/>
</dbReference>
<evidence type="ECO:0000256" key="1">
    <source>
        <dbReference type="ARBA" id="ARBA00004651"/>
    </source>
</evidence>
<comment type="caution">
    <text evidence="9">The sequence shown here is derived from an EMBL/GenBank/DDBJ whole genome shotgun (WGS) entry which is preliminary data.</text>
</comment>
<evidence type="ECO:0000256" key="7">
    <source>
        <dbReference type="ARBA" id="ARBA00023136"/>
    </source>
</evidence>
<dbReference type="Pfam" id="PF01032">
    <property type="entry name" value="FecCD"/>
    <property type="match status" value="1"/>
</dbReference>
<dbReference type="Proteomes" id="UP000198394">
    <property type="component" value="Unassembled WGS sequence"/>
</dbReference>
<dbReference type="GO" id="GO:0033214">
    <property type="term" value="P:siderophore-iron import into cell"/>
    <property type="evidence" value="ECO:0007669"/>
    <property type="project" value="TreeGrafter"/>
</dbReference>
<protein>
    <submittedName>
        <fullName evidence="9">Ferrichrome ABC transporter permease</fullName>
    </submittedName>
</protein>
<feature type="transmembrane region" description="Helical" evidence="8">
    <location>
        <begin position="166"/>
        <end position="188"/>
    </location>
</feature>
<feature type="transmembrane region" description="Helical" evidence="8">
    <location>
        <begin position="257"/>
        <end position="280"/>
    </location>
</feature>
<dbReference type="FunFam" id="1.10.3470.10:FF:000001">
    <property type="entry name" value="Vitamin B12 ABC transporter permease BtuC"/>
    <property type="match status" value="1"/>
</dbReference>
<keyword evidence="3" id="KW-0813">Transport</keyword>
<dbReference type="Gene3D" id="1.10.3470.10">
    <property type="entry name" value="ABC transporter involved in vitamin B12 uptake, BtuC"/>
    <property type="match status" value="1"/>
</dbReference>
<accession>A0A226QKV6</accession>
<feature type="transmembrane region" description="Helical" evidence="8">
    <location>
        <begin position="108"/>
        <end position="129"/>
    </location>
</feature>
<organism evidence="9 10">
    <name type="scientific">Parageobacillus galactosidasius</name>
    <dbReference type="NCBI Taxonomy" id="883812"/>
    <lineage>
        <taxon>Bacteria</taxon>
        <taxon>Bacillati</taxon>
        <taxon>Bacillota</taxon>
        <taxon>Bacilli</taxon>
        <taxon>Bacillales</taxon>
        <taxon>Anoxybacillaceae</taxon>
        <taxon>Parageobacillus</taxon>
    </lineage>
</organism>
<dbReference type="PANTHER" id="PTHR30472:SF58">
    <property type="entry name" value="IRON(3+)-HYDROXAMATE IMPORT SYSTEM PERMEASE PROTEIN FHUB"/>
    <property type="match status" value="1"/>
</dbReference>
<evidence type="ECO:0000256" key="2">
    <source>
        <dbReference type="ARBA" id="ARBA00007935"/>
    </source>
</evidence>
<evidence type="ECO:0000256" key="3">
    <source>
        <dbReference type="ARBA" id="ARBA00022448"/>
    </source>
</evidence>
<gene>
    <name evidence="9" type="ORF">B9L23_12555</name>
</gene>